<evidence type="ECO:0000259" key="2">
    <source>
        <dbReference type="Pfam" id="PF09229"/>
    </source>
</evidence>
<dbReference type="EMBL" id="GGEC01007122">
    <property type="protein sequence ID" value="MBW87605.1"/>
    <property type="molecule type" value="Transcribed_RNA"/>
</dbReference>
<dbReference type="InterPro" id="IPR036338">
    <property type="entry name" value="Aha1"/>
</dbReference>
<sequence length="93" mass="11375">MVRNKKHVNYTYELTLKIKGEWVIKEEKRMVKGHIDIQEFSFGELDDLQMEVWLSNDKDFLQQDKACIRQDLKLFMQPVREKLIQFEEELKDR</sequence>
<evidence type="ECO:0000256" key="1">
    <source>
        <dbReference type="ARBA" id="ARBA00006817"/>
    </source>
</evidence>
<name>A0A2P2J2B4_RHIMU</name>
<evidence type="ECO:0000313" key="3">
    <source>
        <dbReference type="EMBL" id="MBW87605.1"/>
    </source>
</evidence>
<dbReference type="Gene3D" id="3.15.10.20">
    <property type="entry name" value="Activator of Hsp90 ATPase Aha1, N-terminal domain"/>
    <property type="match status" value="1"/>
</dbReference>
<organism evidence="3">
    <name type="scientific">Rhizophora mucronata</name>
    <name type="common">Asiatic mangrove</name>
    <dbReference type="NCBI Taxonomy" id="61149"/>
    <lineage>
        <taxon>Eukaryota</taxon>
        <taxon>Viridiplantae</taxon>
        <taxon>Streptophyta</taxon>
        <taxon>Embryophyta</taxon>
        <taxon>Tracheophyta</taxon>
        <taxon>Spermatophyta</taxon>
        <taxon>Magnoliopsida</taxon>
        <taxon>eudicotyledons</taxon>
        <taxon>Gunneridae</taxon>
        <taxon>Pentapetalae</taxon>
        <taxon>rosids</taxon>
        <taxon>fabids</taxon>
        <taxon>Malpighiales</taxon>
        <taxon>Rhizophoraceae</taxon>
        <taxon>Rhizophora</taxon>
    </lineage>
</organism>
<accession>A0A2P2J2B4</accession>
<dbReference type="PANTHER" id="PTHR13009">
    <property type="entry name" value="HEAT SHOCK PROTEIN 90 HSP90 CO-CHAPERONE AHA-1"/>
    <property type="match status" value="1"/>
</dbReference>
<dbReference type="GO" id="GO:0006457">
    <property type="term" value="P:protein folding"/>
    <property type="evidence" value="ECO:0007669"/>
    <property type="project" value="TreeGrafter"/>
</dbReference>
<dbReference type="GO" id="GO:0051087">
    <property type="term" value="F:protein-folding chaperone binding"/>
    <property type="evidence" value="ECO:0007669"/>
    <property type="project" value="InterPro"/>
</dbReference>
<dbReference type="SUPFAM" id="SSF103111">
    <property type="entry name" value="Activator of Hsp90 ATPase, Aha1"/>
    <property type="match status" value="1"/>
</dbReference>
<proteinExistence type="inferred from homology"/>
<feature type="domain" description="Activator of Hsp90 ATPase AHSA1-like N-terminal" evidence="2">
    <location>
        <begin position="2"/>
        <end position="92"/>
    </location>
</feature>
<protein>
    <recommendedName>
        <fullName evidence="2">Activator of Hsp90 ATPase AHSA1-like N-terminal domain-containing protein</fullName>
    </recommendedName>
</protein>
<reference evidence="3" key="1">
    <citation type="submission" date="2018-02" db="EMBL/GenBank/DDBJ databases">
        <title>Rhizophora mucronata_Transcriptome.</title>
        <authorList>
            <person name="Meera S.P."/>
            <person name="Sreeshan A."/>
            <person name="Augustine A."/>
        </authorList>
    </citation>
    <scope>NUCLEOTIDE SEQUENCE</scope>
    <source>
        <tissue evidence="3">Leaf</tissue>
    </source>
</reference>
<dbReference type="GO" id="GO:0005829">
    <property type="term" value="C:cytosol"/>
    <property type="evidence" value="ECO:0007669"/>
    <property type="project" value="TreeGrafter"/>
</dbReference>
<dbReference type="AlphaFoldDB" id="A0A2P2J2B4"/>
<dbReference type="InterPro" id="IPR015310">
    <property type="entry name" value="AHSA1-like_N"/>
</dbReference>
<dbReference type="Pfam" id="PF09229">
    <property type="entry name" value="Aha1_N"/>
    <property type="match status" value="1"/>
</dbReference>
<dbReference type="PANTHER" id="PTHR13009:SF22">
    <property type="entry name" value="LD43819P"/>
    <property type="match status" value="1"/>
</dbReference>
<comment type="similarity">
    <text evidence="1">Belongs to the AHA1 family.</text>
</comment>
<dbReference type="GO" id="GO:0001671">
    <property type="term" value="F:ATPase activator activity"/>
    <property type="evidence" value="ECO:0007669"/>
    <property type="project" value="InterPro"/>
</dbReference>
<dbReference type="EMBL" id="GGEC01007123">
    <property type="protein sequence ID" value="MBW87606.1"/>
    <property type="molecule type" value="Transcribed_RNA"/>
</dbReference>